<evidence type="ECO:0000313" key="1">
    <source>
        <dbReference type="EMBL" id="MBA1142269.1"/>
    </source>
</evidence>
<protein>
    <submittedName>
        <fullName evidence="1">Uncharacterized protein</fullName>
    </submittedName>
</protein>
<evidence type="ECO:0000313" key="2">
    <source>
        <dbReference type="Proteomes" id="UP000558284"/>
    </source>
</evidence>
<organism evidence="1 2">
    <name type="scientific">Mesorhizobium neociceri</name>
    <dbReference type="NCBI Taxonomy" id="1307853"/>
    <lineage>
        <taxon>Bacteria</taxon>
        <taxon>Pseudomonadati</taxon>
        <taxon>Pseudomonadota</taxon>
        <taxon>Alphaproteobacteria</taxon>
        <taxon>Hyphomicrobiales</taxon>
        <taxon>Phyllobacteriaceae</taxon>
        <taxon>Mesorhizobium</taxon>
    </lineage>
</organism>
<dbReference type="AlphaFoldDB" id="A0A838B8H4"/>
<comment type="caution">
    <text evidence="1">The sequence shown here is derived from an EMBL/GenBank/DDBJ whole genome shotgun (WGS) entry which is preliminary data.</text>
</comment>
<reference evidence="1 2" key="1">
    <citation type="submission" date="2020-07" db="EMBL/GenBank/DDBJ databases">
        <title>Definition of the novel symbiovar canariense within Mesorhizobium novociceri, a new species of genus Mesorhizobium nodulating Cicer canariense in the Caldera de Taburiente National Park (La Palma, Canary Islands).</title>
        <authorList>
            <person name="Leon-Barrios M."/>
            <person name="Perez-Yepez J."/>
            <person name="Flores-Felix J.D."/>
            <person name="Ramirez-Baena M.H."/>
            <person name="Pulido-Suarez L."/>
            <person name="Igual J.M."/>
            <person name="Velazquez E."/>
            <person name="Peix A."/>
        </authorList>
    </citation>
    <scope>NUCLEOTIDE SEQUENCE [LARGE SCALE GENOMIC DNA]</scope>
    <source>
        <strain evidence="1 2">CCANP35</strain>
    </source>
</reference>
<keyword evidence="2" id="KW-1185">Reference proteome</keyword>
<gene>
    <name evidence="1" type="ORF">H0241_18625</name>
</gene>
<dbReference type="EMBL" id="JACDTY010000008">
    <property type="protein sequence ID" value="MBA1142269.1"/>
    <property type="molecule type" value="Genomic_DNA"/>
</dbReference>
<sequence length="138" mass="15110">MIPGENASATLPARHHLVALGWLRERILGQTAVDPRQGVEARHALLSLKHDCEQWGRAFAKSPARSNVIQLHPGSTGMGHIPDRPDAAILAALDMLNVFERAIVESHDQLTVEALRLNCLDALDRLLQRIQPDHSGGV</sequence>
<name>A0A838B8H4_9HYPH</name>
<accession>A0A838B8H4</accession>
<dbReference type="RefSeq" id="WP_181059107.1">
    <property type="nucleotide sequence ID" value="NZ_JACDTY010000008.1"/>
</dbReference>
<proteinExistence type="predicted"/>
<dbReference type="Proteomes" id="UP000558284">
    <property type="component" value="Unassembled WGS sequence"/>
</dbReference>